<proteinExistence type="predicted"/>
<protein>
    <submittedName>
        <fullName evidence="3">Uncharacterized protein</fullName>
    </submittedName>
</protein>
<evidence type="ECO:0000256" key="2">
    <source>
        <dbReference type="SAM" id="Phobius"/>
    </source>
</evidence>
<keyword evidence="2" id="KW-1133">Transmembrane helix</keyword>
<evidence type="ECO:0000313" key="3">
    <source>
        <dbReference type="EMBL" id="AOS66015.1"/>
    </source>
</evidence>
<dbReference type="EMBL" id="CP014859">
    <property type="protein sequence ID" value="AOS66015.1"/>
    <property type="molecule type" value="Genomic_DNA"/>
</dbReference>
<accession>A0AAC9N128</accession>
<evidence type="ECO:0000313" key="4">
    <source>
        <dbReference type="Proteomes" id="UP000095210"/>
    </source>
</evidence>
<feature type="transmembrane region" description="Helical" evidence="2">
    <location>
        <begin position="47"/>
        <end position="69"/>
    </location>
</feature>
<dbReference type="KEGG" id="ahm:TL08_26230"/>
<reference evidence="4" key="1">
    <citation type="submission" date="2016-03" db="EMBL/GenBank/DDBJ databases">
        <title>Complete genome sequence of the type strain Actinoalloteichus hymeniacidonis DSM 45092.</title>
        <authorList>
            <person name="Schaffert L."/>
            <person name="Albersmeier A."/>
            <person name="Winkler A."/>
            <person name="Kalinowski J."/>
            <person name="Zotchev S."/>
            <person name="Ruckert C."/>
        </authorList>
    </citation>
    <scope>NUCLEOTIDE SEQUENCE [LARGE SCALE GENOMIC DNA]</scope>
    <source>
        <strain evidence="4">HPA177(T) (DSM 45092(T))</strain>
    </source>
</reference>
<organism evidence="3 4">
    <name type="scientific">Actinoalloteichus hymeniacidonis</name>
    <dbReference type="NCBI Taxonomy" id="340345"/>
    <lineage>
        <taxon>Bacteria</taxon>
        <taxon>Bacillati</taxon>
        <taxon>Actinomycetota</taxon>
        <taxon>Actinomycetes</taxon>
        <taxon>Pseudonocardiales</taxon>
        <taxon>Pseudonocardiaceae</taxon>
        <taxon>Actinoalloteichus</taxon>
    </lineage>
</organism>
<dbReference type="AlphaFoldDB" id="A0AAC9N128"/>
<name>A0AAC9N128_9PSEU</name>
<sequence length="70" mass="7288">MALVSTDDPERLLSQALRAQAVMGGSGRSAAEDEPPADRSRRGPHPVLWWLTIIVIGLAAGGLAGLVSLI</sequence>
<keyword evidence="2" id="KW-0812">Transmembrane</keyword>
<gene>
    <name evidence="3" type="ORF">TL08_26230</name>
</gene>
<feature type="region of interest" description="Disordered" evidence="1">
    <location>
        <begin position="21"/>
        <end position="44"/>
    </location>
</feature>
<evidence type="ECO:0000256" key="1">
    <source>
        <dbReference type="SAM" id="MobiDB-lite"/>
    </source>
</evidence>
<dbReference type="Proteomes" id="UP000095210">
    <property type="component" value="Chromosome"/>
</dbReference>
<keyword evidence="2" id="KW-0472">Membrane</keyword>
<keyword evidence="4" id="KW-1185">Reference proteome</keyword>